<organism evidence="7 8">
    <name type="scientific">Symbiodinium natans</name>
    <dbReference type="NCBI Taxonomy" id="878477"/>
    <lineage>
        <taxon>Eukaryota</taxon>
        <taxon>Sar</taxon>
        <taxon>Alveolata</taxon>
        <taxon>Dinophyceae</taxon>
        <taxon>Suessiales</taxon>
        <taxon>Symbiodiniaceae</taxon>
        <taxon>Symbiodinium</taxon>
    </lineage>
</organism>
<dbReference type="AlphaFoldDB" id="A0A812N4X5"/>
<dbReference type="GO" id="GO:0000930">
    <property type="term" value="C:gamma-tubulin complex"/>
    <property type="evidence" value="ECO:0007669"/>
    <property type="project" value="TreeGrafter"/>
</dbReference>
<dbReference type="GO" id="GO:0051321">
    <property type="term" value="P:meiotic cell cycle"/>
    <property type="evidence" value="ECO:0007669"/>
    <property type="project" value="TreeGrafter"/>
</dbReference>
<comment type="caution">
    <text evidence="7">The sequence shown here is derived from an EMBL/GenBank/DDBJ whole genome shotgun (WGS) entry which is preliminary data.</text>
</comment>
<evidence type="ECO:0000256" key="4">
    <source>
        <dbReference type="ARBA" id="ARBA00023212"/>
    </source>
</evidence>
<dbReference type="PANTHER" id="PTHR19302:SF27">
    <property type="entry name" value="GAMMA-TUBULIN COMPLEX COMPONENT 4"/>
    <property type="match status" value="1"/>
</dbReference>
<proteinExistence type="inferred from homology"/>
<dbReference type="EMBL" id="CAJNDS010001780">
    <property type="protein sequence ID" value="CAE7279376.1"/>
    <property type="molecule type" value="Genomic_DNA"/>
</dbReference>
<keyword evidence="2 5" id="KW-0963">Cytoplasm</keyword>
<reference evidence="7" key="1">
    <citation type="submission" date="2021-02" db="EMBL/GenBank/DDBJ databases">
        <authorList>
            <person name="Dougan E. K."/>
            <person name="Rhodes N."/>
            <person name="Thang M."/>
            <person name="Chan C."/>
        </authorList>
    </citation>
    <scope>NUCLEOTIDE SEQUENCE</scope>
</reference>
<dbReference type="InterPro" id="IPR042241">
    <property type="entry name" value="GCP_C_sf"/>
</dbReference>
<sequence>MLHRVVTQVAARPFHGGALLDVLWKAASHHMGAGDLYRCLWSAVCSVGNVLANQLVAWMVYGRIADPDGEFFVRRVGERRPWQPGAALCGRAEDLSQPMTALAAQREWQSLFVLRPEAIPKNIVTMETAKRVLFAGKAVRVLMRGNRWLRRTDDSWESSLQGNLDPATLQNEVDFLRSCFMAKSPALVVEQSVERIRNGVAIQLRNLIVDEAELCQHLAAMKGFYLLGYGAFYQTFLDSARKLLQGRPPWNAERELQAGPWAAAMSEHEGAEGPGQ</sequence>
<dbReference type="GO" id="GO:0007020">
    <property type="term" value="P:microtubule nucleation"/>
    <property type="evidence" value="ECO:0007669"/>
    <property type="project" value="InterPro"/>
</dbReference>
<gene>
    <name evidence="7" type="primary">GCP4</name>
    <name evidence="7" type="ORF">SNAT2548_LOCUS14815</name>
</gene>
<evidence type="ECO:0000256" key="1">
    <source>
        <dbReference type="ARBA" id="ARBA00004267"/>
    </source>
</evidence>
<dbReference type="GO" id="GO:0000922">
    <property type="term" value="C:spindle pole"/>
    <property type="evidence" value="ECO:0007669"/>
    <property type="project" value="InterPro"/>
</dbReference>
<dbReference type="Gene3D" id="1.20.120.1900">
    <property type="entry name" value="Gamma-tubulin complex, C-terminal domain"/>
    <property type="match status" value="1"/>
</dbReference>
<evidence type="ECO:0000259" key="6">
    <source>
        <dbReference type="Pfam" id="PF17681"/>
    </source>
</evidence>
<dbReference type="PANTHER" id="PTHR19302">
    <property type="entry name" value="GAMMA TUBULIN COMPLEX PROTEIN"/>
    <property type="match status" value="1"/>
</dbReference>
<dbReference type="GO" id="GO:0031122">
    <property type="term" value="P:cytoplasmic microtubule organization"/>
    <property type="evidence" value="ECO:0007669"/>
    <property type="project" value="TreeGrafter"/>
</dbReference>
<dbReference type="OrthoDB" id="444175at2759"/>
<keyword evidence="3 5" id="KW-0493">Microtubule</keyword>
<comment type="subcellular location">
    <subcellularLocation>
        <location evidence="1 5">Cytoplasm</location>
        <location evidence="1 5">Cytoskeleton</location>
        <location evidence="1 5">Microtubule organizing center</location>
    </subcellularLocation>
</comment>
<evidence type="ECO:0000313" key="8">
    <source>
        <dbReference type="Proteomes" id="UP000604046"/>
    </source>
</evidence>
<dbReference type="GO" id="GO:0051225">
    <property type="term" value="P:spindle assembly"/>
    <property type="evidence" value="ECO:0007669"/>
    <property type="project" value="TreeGrafter"/>
</dbReference>
<dbReference type="Proteomes" id="UP000604046">
    <property type="component" value="Unassembled WGS sequence"/>
</dbReference>
<evidence type="ECO:0000256" key="3">
    <source>
        <dbReference type="ARBA" id="ARBA00022701"/>
    </source>
</evidence>
<keyword evidence="8" id="KW-1185">Reference proteome</keyword>
<dbReference type="Pfam" id="PF17681">
    <property type="entry name" value="GCP_N_terminal"/>
    <property type="match status" value="1"/>
</dbReference>
<feature type="domain" description="Gamma tubulin complex component protein N-terminal" evidence="6">
    <location>
        <begin position="1"/>
        <end position="211"/>
    </location>
</feature>
<evidence type="ECO:0000313" key="7">
    <source>
        <dbReference type="EMBL" id="CAE7279376.1"/>
    </source>
</evidence>
<comment type="similarity">
    <text evidence="5">Belongs to the TUBGCP family.</text>
</comment>
<evidence type="ECO:0000256" key="5">
    <source>
        <dbReference type="RuleBase" id="RU363050"/>
    </source>
</evidence>
<protein>
    <recommendedName>
        <fullName evidence="5">Spindle pole body component</fullName>
    </recommendedName>
</protein>
<accession>A0A812N4X5</accession>
<dbReference type="GO" id="GO:0051011">
    <property type="term" value="F:microtubule minus-end binding"/>
    <property type="evidence" value="ECO:0007669"/>
    <property type="project" value="TreeGrafter"/>
</dbReference>
<keyword evidence="4 5" id="KW-0206">Cytoskeleton</keyword>
<name>A0A812N4X5_9DINO</name>
<dbReference type="GO" id="GO:0000278">
    <property type="term" value="P:mitotic cell cycle"/>
    <property type="evidence" value="ECO:0007669"/>
    <property type="project" value="TreeGrafter"/>
</dbReference>
<feature type="non-terminal residue" evidence="7">
    <location>
        <position position="276"/>
    </location>
</feature>
<evidence type="ECO:0000256" key="2">
    <source>
        <dbReference type="ARBA" id="ARBA00022490"/>
    </source>
</evidence>
<dbReference type="InterPro" id="IPR007259">
    <property type="entry name" value="GCP"/>
</dbReference>
<dbReference type="InterPro" id="IPR041470">
    <property type="entry name" value="GCP_N"/>
</dbReference>
<dbReference type="GO" id="GO:0005874">
    <property type="term" value="C:microtubule"/>
    <property type="evidence" value="ECO:0007669"/>
    <property type="project" value="UniProtKB-KW"/>
</dbReference>
<dbReference type="GO" id="GO:0043015">
    <property type="term" value="F:gamma-tubulin binding"/>
    <property type="evidence" value="ECO:0007669"/>
    <property type="project" value="InterPro"/>
</dbReference>